<dbReference type="KEGG" id="epa:110243557"/>
<accession>A0A913XJR9</accession>
<name>A0A913XJR9_EXADI</name>
<dbReference type="GeneID" id="110243557"/>
<evidence type="ECO:0000313" key="3">
    <source>
        <dbReference type="Proteomes" id="UP000887567"/>
    </source>
</evidence>
<feature type="region of interest" description="Disordered" evidence="1">
    <location>
        <begin position="1"/>
        <end position="23"/>
    </location>
</feature>
<dbReference type="AlphaFoldDB" id="A0A913XJR9"/>
<dbReference type="EnsemblMetazoa" id="XM_021049683.2">
    <property type="protein sequence ID" value="XP_020905342.1"/>
    <property type="gene ID" value="LOC110243557"/>
</dbReference>
<evidence type="ECO:0000256" key="1">
    <source>
        <dbReference type="SAM" id="MobiDB-lite"/>
    </source>
</evidence>
<protein>
    <submittedName>
        <fullName evidence="2">Uncharacterized protein</fullName>
    </submittedName>
</protein>
<reference evidence="2" key="1">
    <citation type="submission" date="2022-11" db="UniProtKB">
        <authorList>
            <consortium name="EnsemblMetazoa"/>
        </authorList>
    </citation>
    <scope>IDENTIFICATION</scope>
</reference>
<proteinExistence type="predicted"/>
<sequence length="73" mass="8735">MTDLLEQSLAKKTKENADQHPLRQRELDIRAEEVQQQQQFQAMLLQQQQQFQQQQQVMHMAMINTLSELLKNK</sequence>
<dbReference type="Proteomes" id="UP000887567">
    <property type="component" value="Unplaced"/>
</dbReference>
<keyword evidence="3" id="KW-1185">Reference proteome</keyword>
<organism evidence="2 3">
    <name type="scientific">Exaiptasia diaphana</name>
    <name type="common">Tropical sea anemone</name>
    <name type="synonym">Aiptasia pulchella</name>
    <dbReference type="NCBI Taxonomy" id="2652724"/>
    <lineage>
        <taxon>Eukaryota</taxon>
        <taxon>Metazoa</taxon>
        <taxon>Cnidaria</taxon>
        <taxon>Anthozoa</taxon>
        <taxon>Hexacorallia</taxon>
        <taxon>Actiniaria</taxon>
        <taxon>Aiptasiidae</taxon>
        <taxon>Exaiptasia</taxon>
    </lineage>
</organism>
<evidence type="ECO:0000313" key="2">
    <source>
        <dbReference type="EnsemblMetazoa" id="XP_020905342.1"/>
    </source>
</evidence>
<dbReference type="RefSeq" id="XP_020905342.1">
    <property type="nucleotide sequence ID" value="XM_021049683.2"/>
</dbReference>
<feature type="compositionally biased region" description="Basic and acidic residues" evidence="1">
    <location>
        <begin position="12"/>
        <end position="23"/>
    </location>
</feature>